<dbReference type="CDD" id="cd07377">
    <property type="entry name" value="WHTH_GntR"/>
    <property type="match status" value="1"/>
</dbReference>
<dbReference type="SUPFAM" id="SSF48008">
    <property type="entry name" value="GntR ligand-binding domain-like"/>
    <property type="match status" value="1"/>
</dbReference>
<proteinExistence type="predicted"/>
<dbReference type="Gene3D" id="1.10.10.10">
    <property type="entry name" value="Winged helix-like DNA-binding domain superfamily/Winged helix DNA-binding domain"/>
    <property type="match status" value="1"/>
</dbReference>
<accession>A0ABX7T2S4</accession>
<dbReference type="Pfam" id="PF00392">
    <property type="entry name" value="GntR"/>
    <property type="match status" value="1"/>
</dbReference>
<dbReference type="PROSITE" id="PS50949">
    <property type="entry name" value="HTH_GNTR"/>
    <property type="match status" value="1"/>
</dbReference>
<dbReference type="Gene3D" id="1.20.120.530">
    <property type="entry name" value="GntR ligand-binding domain-like"/>
    <property type="match status" value="1"/>
</dbReference>
<dbReference type="RefSeq" id="WP_207986940.1">
    <property type="nucleotide sequence ID" value="NZ_CP071794.1"/>
</dbReference>
<dbReference type="PANTHER" id="PTHR43537:SF5">
    <property type="entry name" value="UXU OPERON TRANSCRIPTIONAL REGULATOR"/>
    <property type="match status" value="1"/>
</dbReference>
<sequence>MMPASETAYQKIRAFILQGEAVPGMQLTEEKLAEISGVSRTPVRDAVRRLENEMLVVRSASKRLSVADWSEGEVDEMFTLRAMLEAHAAARAARRIDGDALNALRGINDELKRAIKKSPPDVTAFLEANRRFHDLILECAQSPRLSKLMPALVEQPVVRQTAHQYSKTQLHQSAVDHDELIAAFAAKDADWAKSVMTSHIRRAFHSFSITAAPKS</sequence>
<reference evidence="5 6" key="1">
    <citation type="submission" date="2021-03" db="EMBL/GenBank/DDBJ databases">
        <title>Complete genome of Parasphingorhabdus_sp.JHSY0214.</title>
        <authorList>
            <person name="Yoo J.H."/>
            <person name="Bae J.W."/>
        </authorList>
    </citation>
    <scope>NUCLEOTIDE SEQUENCE [LARGE SCALE GENOMIC DNA]</scope>
    <source>
        <strain evidence="5 6">JHSY0214</strain>
    </source>
</reference>
<dbReference type="EMBL" id="CP071794">
    <property type="protein sequence ID" value="QTD55115.1"/>
    <property type="molecule type" value="Genomic_DNA"/>
</dbReference>
<keyword evidence="2" id="KW-0238">DNA-binding</keyword>
<evidence type="ECO:0000313" key="6">
    <source>
        <dbReference type="Proteomes" id="UP000663923"/>
    </source>
</evidence>
<evidence type="ECO:0000256" key="1">
    <source>
        <dbReference type="ARBA" id="ARBA00023015"/>
    </source>
</evidence>
<dbReference type="SMART" id="SM00895">
    <property type="entry name" value="FCD"/>
    <property type="match status" value="1"/>
</dbReference>
<organism evidence="5 6">
    <name type="scientific">Parasphingorhabdus cellanae</name>
    <dbReference type="NCBI Taxonomy" id="2806553"/>
    <lineage>
        <taxon>Bacteria</taxon>
        <taxon>Pseudomonadati</taxon>
        <taxon>Pseudomonadota</taxon>
        <taxon>Alphaproteobacteria</taxon>
        <taxon>Sphingomonadales</taxon>
        <taxon>Sphingomonadaceae</taxon>
        <taxon>Parasphingorhabdus</taxon>
    </lineage>
</organism>
<dbReference type="InterPro" id="IPR008920">
    <property type="entry name" value="TF_FadR/GntR_C"/>
</dbReference>
<dbReference type="InterPro" id="IPR011711">
    <property type="entry name" value="GntR_C"/>
</dbReference>
<evidence type="ECO:0000259" key="4">
    <source>
        <dbReference type="PROSITE" id="PS50949"/>
    </source>
</evidence>
<gene>
    <name evidence="5" type="ORF">J4G78_12890</name>
</gene>
<dbReference type="Pfam" id="PF07729">
    <property type="entry name" value="FCD"/>
    <property type="match status" value="1"/>
</dbReference>
<keyword evidence="3" id="KW-0804">Transcription</keyword>
<evidence type="ECO:0000256" key="3">
    <source>
        <dbReference type="ARBA" id="ARBA00023163"/>
    </source>
</evidence>
<evidence type="ECO:0000313" key="5">
    <source>
        <dbReference type="EMBL" id="QTD55115.1"/>
    </source>
</evidence>
<dbReference type="InterPro" id="IPR036390">
    <property type="entry name" value="WH_DNA-bd_sf"/>
</dbReference>
<dbReference type="InterPro" id="IPR036388">
    <property type="entry name" value="WH-like_DNA-bd_sf"/>
</dbReference>
<dbReference type="InterPro" id="IPR000524">
    <property type="entry name" value="Tscrpt_reg_HTH_GntR"/>
</dbReference>
<dbReference type="PANTHER" id="PTHR43537">
    <property type="entry name" value="TRANSCRIPTIONAL REGULATOR, GNTR FAMILY"/>
    <property type="match status" value="1"/>
</dbReference>
<evidence type="ECO:0000256" key="2">
    <source>
        <dbReference type="ARBA" id="ARBA00023125"/>
    </source>
</evidence>
<dbReference type="SMART" id="SM00345">
    <property type="entry name" value="HTH_GNTR"/>
    <property type="match status" value="1"/>
</dbReference>
<dbReference type="SUPFAM" id="SSF46785">
    <property type="entry name" value="Winged helix' DNA-binding domain"/>
    <property type="match status" value="1"/>
</dbReference>
<name>A0ABX7T2S4_9SPHN</name>
<keyword evidence="6" id="KW-1185">Reference proteome</keyword>
<feature type="domain" description="HTH gntR-type" evidence="4">
    <location>
        <begin position="2"/>
        <end position="69"/>
    </location>
</feature>
<dbReference type="Proteomes" id="UP000663923">
    <property type="component" value="Chromosome"/>
</dbReference>
<keyword evidence="1" id="KW-0805">Transcription regulation</keyword>
<protein>
    <submittedName>
        <fullName evidence="5">GntR family transcriptional regulator</fullName>
    </submittedName>
</protein>